<evidence type="ECO:0000313" key="2">
    <source>
        <dbReference type="EMBL" id="EDM52540.1"/>
    </source>
</evidence>
<proteinExistence type="predicted"/>
<protein>
    <recommendedName>
        <fullName evidence="1">Rhamnogalacturonase A/B/Epimerase-like pectate lyase domain-containing protein</fullName>
    </recommendedName>
</protein>
<dbReference type="RefSeq" id="WP_005361838.1">
    <property type="nucleotide sequence ID" value="NZ_DS264279.1"/>
</dbReference>
<organism evidence="2 3">
    <name type="scientific">Eubacterium ventriosum ATCC 27560</name>
    <dbReference type="NCBI Taxonomy" id="411463"/>
    <lineage>
        <taxon>Bacteria</taxon>
        <taxon>Bacillati</taxon>
        <taxon>Bacillota</taxon>
        <taxon>Clostridia</taxon>
        <taxon>Eubacteriales</taxon>
        <taxon>Eubacteriaceae</taxon>
        <taxon>Eubacterium</taxon>
    </lineage>
</organism>
<dbReference type="EMBL" id="AAVL02000022">
    <property type="protein sequence ID" value="EDM52540.1"/>
    <property type="molecule type" value="Genomic_DNA"/>
</dbReference>
<dbReference type="Proteomes" id="UP000006000">
    <property type="component" value="Unassembled WGS sequence"/>
</dbReference>
<dbReference type="SUPFAM" id="SSF51126">
    <property type="entry name" value="Pectin lyase-like"/>
    <property type="match status" value="1"/>
</dbReference>
<dbReference type="HOGENOM" id="CLU_1330278_0_0_9"/>
<reference evidence="2 3" key="1">
    <citation type="submission" date="2007-03" db="EMBL/GenBank/DDBJ databases">
        <authorList>
            <person name="Fulton L."/>
            <person name="Clifton S."/>
            <person name="Fulton B."/>
            <person name="Xu J."/>
            <person name="Minx P."/>
            <person name="Pepin K.H."/>
            <person name="Johnson M."/>
            <person name="Thiruvilangam P."/>
            <person name="Bhonagiri V."/>
            <person name="Nash W.E."/>
            <person name="Mardis E.R."/>
            <person name="Wilson R.K."/>
        </authorList>
    </citation>
    <scope>NUCLEOTIDE SEQUENCE [LARGE SCALE GENOMIC DNA]</scope>
    <source>
        <strain evidence="2 3">ATCC 27560</strain>
    </source>
</reference>
<reference evidence="2 3" key="2">
    <citation type="submission" date="2007-04" db="EMBL/GenBank/DDBJ databases">
        <title>Draft genome sequence of Eubacterium ventriosum (ATCC 27560).</title>
        <authorList>
            <person name="Sudarsanam P."/>
            <person name="Ley R."/>
            <person name="Guruge J."/>
            <person name="Turnbaugh P.J."/>
            <person name="Mahowald M."/>
            <person name="Liep D."/>
            <person name="Gordon J."/>
        </authorList>
    </citation>
    <scope>NUCLEOTIDE SEQUENCE [LARGE SCALE GENOMIC DNA]</scope>
    <source>
        <strain evidence="2 3">ATCC 27560</strain>
    </source>
</reference>
<accession>A5Z3E5</accession>
<dbReference type="InterPro" id="IPR024535">
    <property type="entry name" value="RHGA/B-epi-like_pectate_lyase"/>
</dbReference>
<feature type="domain" description="Rhamnogalacturonase A/B/Epimerase-like pectate lyase" evidence="1">
    <location>
        <begin position="111"/>
        <end position="165"/>
    </location>
</feature>
<dbReference type="Pfam" id="PF12708">
    <property type="entry name" value="Pect-lyase_RHGA_epim"/>
    <property type="match status" value="1"/>
</dbReference>
<dbReference type="InterPro" id="IPR011050">
    <property type="entry name" value="Pectin_lyase_fold/virulence"/>
</dbReference>
<dbReference type="Gene3D" id="2.160.20.10">
    <property type="entry name" value="Single-stranded right-handed beta-helix, Pectin lyase-like"/>
    <property type="match status" value="1"/>
</dbReference>
<dbReference type="eggNOG" id="COG5434">
    <property type="taxonomic scope" value="Bacteria"/>
</dbReference>
<dbReference type="STRING" id="411463.EUBVEN_00191"/>
<comment type="caution">
    <text evidence="2">The sequence shown here is derived from an EMBL/GenBank/DDBJ whole genome shotgun (WGS) entry which is preliminary data.</text>
</comment>
<dbReference type="OrthoDB" id="9795222at2"/>
<evidence type="ECO:0000259" key="1">
    <source>
        <dbReference type="Pfam" id="PF12708"/>
    </source>
</evidence>
<gene>
    <name evidence="2" type="ORF">EUBVEN_00191</name>
</gene>
<dbReference type="InterPro" id="IPR012334">
    <property type="entry name" value="Pectin_lyas_fold"/>
</dbReference>
<name>A5Z3E5_9FIRM</name>
<dbReference type="AlphaFoldDB" id="A5Z3E5"/>
<sequence>MYNNTINHGLVKVDGGTFVSVGSEFNNKTPQIAVGSLGRISLSGNTFKNAKTIINNSIYRSDDFNASVDVTPVSEFPDDKVAFQSHMPSNFTLYDVTRAPYNAENSKNHGGGSDCTKAIQKALNDASSNGGGIIFLPSGHYRMDGTIVIPSNVELRGATDLSTVPHGSGAILESYANKGKNDGTPFIRISANSGIRGVIVNYLEQK</sequence>
<evidence type="ECO:0000313" key="3">
    <source>
        <dbReference type="Proteomes" id="UP000006000"/>
    </source>
</evidence>